<dbReference type="PROSITE" id="PS51098">
    <property type="entry name" value="PTS_EIIB_TYPE_1"/>
    <property type="match status" value="1"/>
</dbReference>
<protein>
    <submittedName>
        <fullName evidence="15">PTS beta-glucoside transporter subunit EIIBCA</fullName>
    </submittedName>
</protein>
<dbReference type="InterPro" id="IPR001996">
    <property type="entry name" value="PTS_IIB_1"/>
</dbReference>
<dbReference type="InterPro" id="IPR018113">
    <property type="entry name" value="PTrfase_EIIB_Cys"/>
</dbReference>
<dbReference type="FunFam" id="3.30.1360.60:FF:000001">
    <property type="entry name" value="PTS system glucose-specific IIBC component PtsG"/>
    <property type="match status" value="1"/>
</dbReference>
<feature type="transmembrane region" description="Helical" evidence="12">
    <location>
        <begin position="174"/>
        <end position="192"/>
    </location>
</feature>
<evidence type="ECO:0000313" key="16">
    <source>
        <dbReference type="Proteomes" id="UP000255036"/>
    </source>
</evidence>
<dbReference type="InterPro" id="IPR036878">
    <property type="entry name" value="Glu_permease_IIB"/>
</dbReference>
<dbReference type="GO" id="GO:0016301">
    <property type="term" value="F:kinase activity"/>
    <property type="evidence" value="ECO:0007669"/>
    <property type="project" value="UniProtKB-KW"/>
</dbReference>
<evidence type="ECO:0000256" key="3">
    <source>
        <dbReference type="ARBA" id="ARBA00022475"/>
    </source>
</evidence>
<evidence type="ECO:0000256" key="8">
    <source>
        <dbReference type="ARBA" id="ARBA00022777"/>
    </source>
</evidence>
<dbReference type="PANTHER" id="PTHR30175:SF1">
    <property type="entry name" value="PTS SYSTEM ARBUTIN-, CELLOBIOSE-, AND SALICIN-SPECIFIC EIIBC COMPONENT-RELATED"/>
    <property type="match status" value="1"/>
</dbReference>
<evidence type="ECO:0000256" key="1">
    <source>
        <dbReference type="ARBA" id="ARBA00004651"/>
    </source>
</evidence>
<dbReference type="GO" id="GO:0015771">
    <property type="term" value="P:trehalose transport"/>
    <property type="evidence" value="ECO:0007669"/>
    <property type="project" value="TreeGrafter"/>
</dbReference>
<keyword evidence="16" id="KW-1185">Reference proteome</keyword>
<keyword evidence="2" id="KW-0813">Transport</keyword>
<dbReference type="Gene3D" id="3.30.1360.60">
    <property type="entry name" value="Glucose permease domain IIB"/>
    <property type="match status" value="1"/>
</dbReference>
<keyword evidence="10 12" id="KW-0472">Membrane</keyword>
<dbReference type="Pfam" id="PF02378">
    <property type="entry name" value="PTS_EIIC"/>
    <property type="match status" value="1"/>
</dbReference>
<feature type="transmembrane region" description="Helical" evidence="12">
    <location>
        <begin position="212"/>
        <end position="231"/>
    </location>
</feature>
<dbReference type="GO" id="GO:0009401">
    <property type="term" value="P:phosphoenolpyruvate-dependent sugar phosphotransferase system"/>
    <property type="evidence" value="ECO:0007669"/>
    <property type="project" value="UniProtKB-KW"/>
</dbReference>
<keyword evidence="5" id="KW-0808">Transferase</keyword>
<gene>
    <name evidence="15" type="ORF">DWV06_03935</name>
</gene>
<feature type="transmembrane region" description="Helical" evidence="12">
    <location>
        <begin position="326"/>
        <end position="349"/>
    </location>
</feature>
<feature type="domain" description="PTS EIIB type-1" evidence="13">
    <location>
        <begin position="6"/>
        <end position="88"/>
    </location>
</feature>
<dbReference type="Proteomes" id="UP000255036">
    <property type="component" value="Unassembled WGS sequence"/>
</dbReference>
<comment type="caution">
    <text evidence="15">The sequence shown here is derived from an EMBL/GenBank/DDBJ whole genome shotgun (WGS) entry which is preliminary data.</text>
</comment>
<evidence type="ECO:0000313" key="15">
    <source>
        <dbReference type="EMBL" id="RDU24624.1"/>
    </source>
</evidence>
<feature type="active site" description="Phosphocysteine intermediate; for EIIB activity" evidence="11">
    <location>
        <position position="28"/>
    </location>
</feature>
<dbReference type="GO" id="GO:0008982">
    <property type="term" value="F:protein-N(PI)-phosphohistidine-sugar phosphotransferase activity"/>
    <property type="evidence" value="ECO:0007669"/>
    <property type="project" value="InterPro"/>
</dbReference>
<organism evidence="15 16">
    <name type="scientific">Anaerosacchariphilus polymeriproducens</name>
    <dbReference type="NCBI Taxonomy" id="1812858"/>
    <lineage>
        <taxon>Bacteria</taxon>
        <taxon>Bacillati</taxon>
        <taxon>Bacillota</taxon>
        <taxon>Clostridia</taxon>
        <taxon>Lachnospirales</taxon>
        <taxon>Lachnospiraceae</taxon>
        <taxon>Anaerosacchariphilus</taxon>
    </lineage>
</organism>
<dbReference type="InterPro" id="IPR003352">
    <property type="entry name" value="PTS_EIIC"/>
</dbReference>
<dbReference type="InterPro" id="IPR013013">
    <property type="entry name" value="PTS_EIIC_1"/>
</dbReference>
<name>A0A371AYF5_9FIRM</name>
<dbReference type="OrthoDB" id="92465at2"/>
<feature type="transmembrane region" description="Helical" evidence="12">
    <location>
        <begin position="103"/>
        <end position="131"/>
    </location>
</feature>
<evidence type="ECO:0000256" key="10">
    <source>
        <dbReference type="ARBA" id="ARBA00023136"/>
    </source>
</evidence>
<dbReference type="PROSITE" id="PS01035">
    <property type="entry name" value="PTS_EIIB_TYPE_1_CYS"/>
    <property type="match status" value="1"/>
</dbReference>
<keyword evidence="6" id="KW-0598">Phosphotransferase system</keyword>
<dbReference type="SUPFAM" id="SSF55604">
    <property type="entry name" value="Glucose permease domain IIB"/>
    <property type="match status" value="1"/>
</dbReference>
<dbReference type="GO" id="GO:0005886">
    <property type="term" value="C:plasma membrane"/>
    <property type="evidence" value="ECO:0007669"/>
    <property type="project" value="UniProtKB-SubCell"/>
</dbReference>
<accession>A0A371AYF5</accession>
<evidence type="ECO:0000256" key="7">
    <source>
        <dbReference type="ARBA" id="ARBA00022692"/>
    </source>
</evidence>
<keyword evidence="3" id="KW-1003">Cell membrane</keyword>
<feature type="domain" description="PTS EIIC type-1" evidence="14">
    <location>
        <begin position="105"/>
        <end position="464"/>
    </location>
</feature>
<dbReference type="InterPro" id="IPR050558">
    <property type="entry name" value="PTS_Sugar-Specific_Components"/>
</dbReference>
<dbReference type="PANTHER" id="PTHR30175">
    <property type="entry name" value="PHOSPHOTRANSFERASE SYSTEM TRANSPORT PROTEIN"/>
    <property type="match status" value="1"/>
</dbReference>
<feature type="transmembrane region" description="Helical" evidence="12">
    <location>
        <begin position="383"/>
        <end position="410"/>
    </location>
</feature>
<dbReference type="CDD" id="cd00212">
    <property type="entry name" value="PTS_IIB_glc"/>
    <property type="match status" value="1"/>
</dbReference>
<evidence type="ECO:0000256" key="6">
    <source>
        <dbReference type="ARBA" id="ARBA00022683"/>
    </source>
</evidence>
<evidence type="ECO:0000256" key="9">
    <source>
        <dbReference type="ARBA" id="ARBA00022989"/>
    </source>
</evidence>
<dbReference type="AlphaFoldDB" id="A0A371AYF5"/>
<proteinExistence type="predicted"/>
<dbReference type="EMBL" id="QRCT01000012">
    <property type="protein sequence ID" value="RDU24624.1"/>
    <property type="molecule type" value="Genomic_DNA"/>
</dbReference>
<dbReference type="Pfam" id="PF00367">
    <property type="entry name" value="PTS_EIIB"/>
    <property type="match status" value="1"/>
</dbReference>
<feature type="transmembrane region" description="Helical" evidence="12">
    <location>
        <begin position="143"/>
        <end position="162"/>
    </location>
</feature>
<evidence type="ECO:0000259" key="13">
    <source>
        <dbReference type="PROSITE" id="PS51098"/>
    </source>
</evidence>
<evidence type="ECO:0000256" key="5">
    <source>
        <dbReference type="ARBA" id="ARBA00022679"/>
    </source>
</evidence>
<keyword evidence="7 12" id="KW-0812">Transmembrane</keyword>
<dbReference type="RefSeq" id="WP_115480857.1">
    <property type="nucleotide sequence ID" value="NZ_QRCT01000012.1"/>
</dbReference>
<evidence type="ECO:0000256" key="4">
    <source>
        <dbReference type="ARBA" id="ARBA00022597"/>
    </source>
</evidence>
<reference evidence="15 16" key="1">
    <citation type="submission" date="2018-07" db="EMBL/GenBank/DDBJ databases">
        <title>Anaerosacharophilus polymeroproducens gen. nov. sp. nov., an anaerobic bacterium isolated from salt field.</title>
        <authorList>
            <person name="Kim W."/>
            <person name="Yang S.-H."/>
            <person name="Oh J."/>
            <person name="Lee J.-H."/>
            <person name="Kwon K.K."/>
        </authorList>
    </citation>
    <scope>NUCLEOTIDE SEQUENCE [LARGE SCALE GENOMIC DNA]</scope>
    <source>
        <strain evidence="15 16">MCWD5</strain>
    </source>
</reference>
<dbReference type="PROSITE" id="PS51103">
    <property type="entry name" value="PTS_EIIC_TYPE_1"/>
    <property type="match status" value="1"/>
</dbReference>
<dbReference type="GO" id="GO:0090589">
    <property type="term" value="F:protein-phosphocysteine-trehalose phosphotransferase system transporter activity"/>
    <property type="evidence" value="ECO:0007669"/>
    <property type="project" value="TreeGrafter"/>
</dbReference>
<comment type="subcellular location">
    <subcellularLocation>
        <location evidence="1">Cell membrane</location>
        <topology evidence="1">Multi-pass membrane protein</topology>
    </subcellularLocation>
</comment>
<evidence type="ECO:0000256" key="12">
    <source>
        <dbReference type="SAM" id="Phobius"/>
    </source>
</evidence>
<feature type="transmembrane region" description="Helical" evidence="12">
    <location>
        <begin position="301"/>
        <end position="320"/>
    </location>
</feature>
<feature type="transmembrane region" description="Helical" evidence="12">
    <location>
        <begin position="430"/>
        <end position="452"/>
    </location>
</feature>
<keyword evidence="8" id="KW-0418">Kinase</keyword>
<sequence length="467" mass="50373">MSKKYEGLAKNILENVGGKENVTYLMHCATRLRFQLKDMEEANKEKIESLQGVIKVIIQNGQFQVCIGPHVNEIYEEVIKLGDLTGSKDKGDMEQKKSIINRFFEVVSGIFTPVVPVLIAAGMVGAVLALLSGLGIVSTTDPTYYTFNIIKEAGFYFLPIYLGFTSAKKFNANLYMGMLLGAILLHPNLTNFTSLGDTVTHLNLFGITVPTVSYGSAVVPIILSVWAYSYLEKLFNKIFHPVVRAFMTPMVSAFVMLPLMLLIIGPAGNYMGEYLGKFIVFFGNTFGFVAVAALGAFMPIIIVTGMHSFIFPLIVSTLTATGSEGLMVPAMLAENLAMAGAAFAVSIIIKDQEKRAEARAASLSSSLGISEPAMYGINLPLKVPFYGAIIGGGVGGLFAGIFKLKFYAIVSASLVGLPGTLGNDQGFSNLIVAVGTMLISFITAFVVTKILWKKSNIVFESDGDKNE</sequence>
<keyword evidence="9 12" id="KW-1133">Transmembrane helix</keyword>
<feature type="transmembrane region" description="Helical" evidence="12">
    <location>
        <begin position="243"/>
        <end position="268"/>
    </location>
</feature>
<evidence type="ECO:0000256" key="11">
    <source>
        <dbReference type="PROSITE-ProRule" id="PRU00421"/>
    </source>
</evidence>
<evidence type="ECO:0000256" key="2">
    <source>
        <dbReference type="ARBA" id="ARBA00022448"/>
    </source>
</evidence>
<evidence type="ECO:0000259" key="14">
    <source>
        <dbReference type="PROSITE" id="PS51103"/>
    </source>
</evidence>
<keyword evidence="4" id="KW-0762">Sugar transport</keyword>
<feature type="transmembrane region" description="Helical" evidence="12">
    <location>
        <begin position="274"/>
        <end position="294"/>
    </location>
</feature>